<keyword evidence="2" id="KW-1015">Disulfide bond</keyword>
<protein>
    <submittedName>
        <fullName evidence="6">Calcium binding egf domain-containing protein</fullName>
    </submittedName>
</protein>
<dbReference type="GO" id="GO:0005615">
    <property type="term" value="C:extracellular space"/>
    <property type="evidence" value="ECO:0007669"/>
    <property type="project" value="TreeGrafter"/>
</dbReference>
<dbReference type="InterPro" id="IPR000742">
    <property type="entry name" value="EGF"/>
</dbReference>
<keyword evidence="3" id="KW-0325">Glycoprotein</keyword>
<accession>A0A2C6KGS8</accession>
<dbReference type="PROSITE" id="PS50026">
    <property type="entry name" value="EGF_3"/>
    <property type="match status" value="2"/>
</dbReference>
<dbReference type="VEuPathDB" id="ToxoDB:CSUI_009867"/>
<dbReference type="PANTHER" id="PTHR24042:SF5">
    <property type="entry name" value="EGF-LIKE CALCIUM-BINDING DOMAIN-CONTAINING PROTEIN"/>
    <property type="match status" value="1"/>
</dbReference>
<dbReference type="AlphaFoldDB" id="A0A2C6KGS8"/>
<dbReference type="Proteomes" id="UP000221165">
    <property type="component" value="Unassembled WGS sequence"/>
</dbReference>
<organism evidence="6 7">
    <name type="scientific">Cystoisospora suis</name>
    <dbReference type="NCBI Taxonomy" id="483139"/>
    <lineage>
        <taxon>Eukaryota</taxon>
        <taxon>Sar</taxon>
        <taxon>Alveolata</taxon>
        <taxon>Apicomplexa</taxon>
        <taxon>Conoidasida</taxon>
        <taxon>Coccidia</taxon>
        <taxon>Eucoccidiorida</taxon>
        <taxon>Eimeriorina</taxon>
        <taxon>Sarcocystidae</taxon>
        <taxon>Cystoisospora</taxon>
    </lineage>
</organism>
<dbReference type="SUPFAM" id="SSF57196">
    <property type="entry name" value="EGF/Laminin"/>
    <property type="match status" value="2"/>
</dbReference>
<feature type="non-terminal residue" evidence="6">
    <location>
        <position position="146"/>
    </location>
</feature>
<name>A0A2C6KGS8_9APIC</name>
<dbReference type="PANTHER" id="PTHR24042">
    <property type="entry name" value="NEL HOMOLOG"/>
    <property type="match status" value="1"/>
</dbReference>
<reference evidence="6 7" key="1">
    <citation type="journal article" date="2017" name="Int. J. Parasitol.">
        <title>The genome of the protozoan parasite Cystoisospora suis and a reverse vaccinology approach to identify vaccine candidates.</title>
        <authorList>
            <person name="Palmieri N."/>
            <person name="Shrestha A."/>
            <person name="Ruttkowski B."/>
            <person name="Beck T."/>
            <person name="Vogl C."/>
            <person name="Tomley F."/>
            <person name="Blake D.P."/>
            <person name="Joachim A."/>
        </authorList>
    </citation>
    <scope>NUCLEOTIDE SEQUENCE [LARGE SCALE GENOMIC DNA]</scope>
    <source>
        <strain evidence="6 7">Wien I</strain>
    </source>
</reference>
<dbReference type="RefSeq" id="XP_067918048.1">
    <property type="nucleotide sequence ID" value="XM_068069976.1"/>
</dbReference>
<evidence type="ECO:0000256" key="2">
    <source>
        <dbReference type="ARBA" id="ARBA00023157"/>
    </source>
</evidence>
<evidence type="ECO:0000313" key="6">
    <source>
        <dbReference type="EMBL" id="PHJ16319.1"/>
    </source>
</evidence>
<evidence type="ECO:0000259" key="5">
    <source>
        <dbReference type="PROSITE" id="PS50026"/>
    </source>
</evidence>
<dbReference type="InterPro" id="IPR000152">
    <property type="entry name" value="EGF-type_Asp/Asn_hydroxyl_site"/>
</dbReference>
<comment type="caution">
    <text evidence="4">Lacks conserved residue(s) required for the propagation of feature annotation.</text>
</comment>
<dbReference type="GO" id="GO:0005509">
    <property type="term" value="F:calcium ion binding"/>
    <property type="evidence" value="ECO:0007669"/>
    <property type="project" value="InterPro"/>
</dbReference>
<dbReference type="SMART" id="SM00179">
    <property type="entry name" value="EGF_CA"/>
    <property type="match status" value="2"/>
</dbReference>
<proteinExistence type="predicted"/>
<sequence length="146" mass="15446">MGGSESKSGCSDSGNNYCASLPNARACVSIPDSPDFQCACKEGFRSSGRNINATCNDVDECAETPRICDTQIARSQCVNTPGSYKCVCNEYRELKGESCEPIDACAKNRGGCAENSDCINNTDAPPTCKCREGYTGNDGKPGQPCK</sequence>
<dbReference type="FunFam" id="2.10.25.10:FF:000002">
    <property type="entry name" value="Latent-transforming growth factor beta-binding protein 3"/>
    <property type="match status" value="1"/>
</dbReference>
<feature type="domain" description="EGF-like" evidence="5">
    <location>
        <begin position="101"/>
        <end position="140"/>
    </location>
</feature>
<dbReference type="PROSITE" id="PS00010">
    <property type="entry name" value="ASX_HYDROXYL"/>
    <property type="match status" value="1"/>
</dbReference>
<evidence type="ECO:0000256" key="4">
    <source>
        <dbReference type="PROSITE-ProRule" id="PRU00076"/>
    </source>
</evidence>
<dbReference type="EMBL" id="MIGC01006201">
    <property type="protein sequence ID" value="PHJ16319.1"/>
    <property type="molecule type" value="Genomic_DNA"/>
</dbReference>
<evidence type="ECO:0000256" key="1">
    <source>
        <dbReference type="ARBA" id="ARBA00022536"/>
    </source>
</evidence>
<dbReference type="Pfam" id="PF07645">
    <property type="entry name" value="EGF_CA"/>
    <property type="match status" value="1"/>
</dbReference>
<keyword evidence="7" id="KW-1185">Reference proteome</keyword>
<dbReference type="InterPro" id="IPR001881">
    <property type="entry name" value="EGF-like_Ca-bd_dom"/>
</dbReference>
<comment type="caution">
    <text evidence="6">The sequence shown here is derived from an EMBL/GenBank/DDBJ whole genome shotgun (WGS) entry which is preliminary data.</text>
</comment>
<dbReference type="OrthoDB" id="10045365at2759"/>
<keyword evidence="1 4" id="KW-0245">EGF-like domain</keyword>
<evidence type="ECO:0000313" key="7">
    <source>
        <dbReference type="Proteomes" id="UP000221165"/>
    </source>
</evidence>
<dbReference type="GeneID" id="94433187"/>
<dbReference type="InterPro" id="IPR051586">
    <property type="entry name" value="PKC-binding_NELL"/>
</dbReference>
<feature type="domain" description="EGF-like" evidence="5">
    <location>
        <begin position="57"/>
        <end position="100"/>
    </location>
</feature>
<gene>
    <name evidence="6" type="ORF">CSUI_009867</name>
</gene>
<dbReference type="InterPro" id="IPR049883">
    <property type="entry name" value="NOTCH1_EGF-like"/>
</dbReference>
<evidence type="ECO:0000256" key="3">
    <source>
        <dbReference type="ARBA" id="ARBA00023180"/>
    </source>
</evidence>
<dbReference type="SMART" id="SM00181">
    <property type="entry name" value="EGF"/>
    <property type="match status" value="3"/>
</dbReference>
<dbReference type="GO" id="GO:0008201">
    <property type="term" value="F:heparin binding"/>
    <property type="evidence" value="ECO:0007669"/>
    <property type="project" value="TreeGrafter"/>
</dbReference>
<dbReference type="Gene3D" id="2.10.25.10">
    <property type="entry name" value="Laminin"/>
    <property type="match status" value="2"/>
</dbReference>